<dbReference type="InterPro" id="IPR036390">
    <property type="entry name" value="WH_DNA-bd_sf"/>
</dbReference>
<comment type="caution">
    <text evidence="6">The sequence shown here is derived from an EMBL/GenBank/DDBJ whole genome shotgun (WGS) entry which is preliminary data.</text>
</comment>
<dbReference type="Pfam" id="PF03466">
    <property type="entry name" value="LysR_substrate"/>
    <property type="match status" value="1"/>
</dbReference>
<dbReference type="PANTHER" id="PTHR30537">
    <property type="entry name" value="HTH-TYPE TRANSCRIPTIONAL REGULATOR"/>
    <property type="match status" value="1"/>
</dbReference>
<dbReference type="Pfam" id="PF00126">
    <property type="entry name" value="HTH_1"/>
    <property type="match status" value="1"/>
</dbReference>
<gene>
    <name evidence="6" type="ORF">FHS03_003090</name>
</gene>
<reference evidence="6 7" key="1">
    <citation type="submission" date="2020-08" db="EMBL/GenBank/DDBJ databases">
        <title>Genomic Encyclopedia of Type Strains, Phase III (KMG-III): the genomes of soil and plant-associated and newly described type strains.</title>
        <authorList>
            <person name="Whitman W."/>
        </authorList>
    </citation>
    <scope>NUCLEOTIDE SEQUENCE [LARGE SCALE GENOMIC DNA]</scope>
    <source>
        <strain evidence="6 7">CECT 8897</strain>
    </source>
</reference>
<keyword evidence="7" id="KW-1185">Reference proteome</keyword>
<dbReference type="RefSeq" id="WP_183441822.1">
    <property type="nucleotide sequence ID" value="NZ_JACHXD010000008.1"/>
</dbReference>
<evidence type="ECO:0000259" key="5">
    <source>
        <dbReference type="PROSITE" id="PS50931"/>
    </source>
</evidence>
<dbReference type="InterPro" id="IPR000847">
    <property type="entry name" value="LysR_HTH_N"/>
</dbReference>
<organism evidence="6 7">
    <name type="scientific">Pseudoduganella violacea</name>
    <dbReference type="NCBI Taxonomy" id="1715466"/>
    <lineage>
        <taxon>Bacteria</taxon>
        <taxon>Pseudomonadati</taxon>
        <taxon>Pseudomonadota</taxon>
        <taxon>Betaproteobacteria</taxon>
        <taxon>Burkholderiales</taxon>
        <taxon>Oxalobacteraceae</taxon>
        <taxon>Telluria group</taxon>
        <taxon>Pseudoduganella</taxon>
    </lineage>
</organism>
<dbReference type="SUPFAM" id="SSF53850">
    <property type="entry name" value="Periplasmic binding protein-like II"/>
    <property type="match status" value="1"/>
</dbReference>
<evidence type="ECO:0000313" key="6">
    <source>
        <dbReference type="EMBL" id="MBB3120031.1"/>
    </source>
</evidence>
<dbReference type="Gene3D" id="3.40.190.290">
    <property type="match status" value="1"/>
</dbReference>
<dbReference type="InterPro" id="IPR005119">
    <property type="entry name" value="LysR_subst-bd"/>
</dbReference>
<accession>A0A7W5BBD6</accession>
<dbReference type="EMBL" id="JACHXD010000008">
    <property type="protein sequence ID" value="MBB3120031.1"/>
    <property type="molecule type" value="Genomic_DNA"/>
</dbReference>
<evidence type="ECO:0000256" key="4">
    <source>
        <dbReference type="ARBA" id="ARBA00023163"/>
    </source>
</evidence>
<sequence>MESLDDYLNFIAIVDAGSLTAAARNSGRSLQSVSRSLAALEAALGAQLIQRTTRKLHATPAGAAFYERMRLVLADIAAARAEVRSETRVVSGSLRVGGPALFGSTYLAGMAASFMQRWPEVNIDLVLGDRHADLVTDKLDLAIRLGALPDSSLHARPLGNLRRVFFASPSWLRTHGQPATPAALANLPCVVRTIGRDGKRWPYMLDGEVRHVQVAGTFRANDAAACNEAVACGVGAGMAPYWQVRRLLDEGRVALMLAAYEPPPIPVQAVWHASARLPARTRLLIDHLAVQFFSLRW</sequence>
<dbReference type="SUPFAM" id="SSF46785">
    <property type="entry name" value="Winged helix' DNA-binding domain"/>
    <property type="match status" value="1"/>
</dbReference>
<dbReference type="Gene3D" id="1.10.10.10">
    <property type="entry name" value="Winged helix-like DNA-binding domain superfamily/Winged helix DNA-binding domain"/>
    <property type="match status" value="1"/>
</dbReference>
<dbReference type="PROSITE" id="PS50931">
    <property type="entry name" value="HTH_LYSR"/>
    <property type="match status" value="1"/>
</dbReference>
<name>A0A7W5BBD6_9BURK</name>
<dbReference type="AlphaFoldDB" id="A0A7W5BBD6"/>
<keyword evidence="3 6" id="KW-0238">DNA-binding</keyword>
<evidence type="ECO:0000256" key="3">
    <source>
        <dbReference type="ARBA" id="ARBA00023125"/>
    </source>
</evidence>
<protein>
    <submittedName>
        <fullName evidence="6">DNA-binding transcriptional LysR family regulator</fullName>
    </submittedName>
</protein>
<proteinExistence type="inferred from homology"/>
<dbReference type="Proteomes" id="UP000541535">
    <property type="component" value="Unassembled WGS sequence"/>
</dbReference>
<dbReference type="InterPro" id="IPR036388">
    <property type="entry name" value="WH-like_DNA-bd_sf"/>
</dbReference>
<evidence type="ECO:0000256" key="1">
    <source>
        <dbReference type="ARBA" id="ARBA00009437"/>
    </source>
</evidence>
<comment type="similarity">
    <text evidence="1">Belongs to the LysR transcriptional regulatory family.</text>
</comment>
<feature type="domain" description="HTH lysR-type" evidence="5">
    <location>
        <begin position="10"/>
        <end position="59"/>
    </location>
</feature>
<keyword evidence="4" id="KW-0804">Transcription</keyword>
<evidence type="ECO:0000313" key="7">
    <source>
        <dbReference type="Proteomes" id="UP000541535"/>
    </source>
</evidence>
<dbReference type="GO" id="GO:0003700">
    <property type="term" value="F:DNA-binding transcription factor activity"/>
    <property type="evidence" value="ECO:0007669"/>
    <property type="project" value="InterPro"/>
</dbReference>
<dbReference type="GO" id="GO:0003677">
    <property type="term" value="F:DNA binding"/>
    <property type="evidence" value="ECO:0007669"/>
    <property type="project" value="UniProtKB-KW"/>
</dbReference>
<keyword evidence="2" id="KW-0805">Transcription regulation</keyword>
<dbReference type="InterPro" id="IPR058163">
    <property type="entry name" value="LysR-type_TF_proteobact-type"/>
</dbReference>
<dbReference type="CDD" id="cd08422">
    <property type="entry name" value="PBP2_CrgA_like"/>
    <property type="match status" value="1"/>
</dbReference>
<dbReference type="PANTHER" id="PTHR30537:SF5">
    <property type="entry name" value="HTH-TYPE TRANSCRIPTIONAL ACTIVATOR TTDR-RELATED"/>
    <property type="match status" value="1"/>
</dbReference>
<evidence type="ECO:0000256" key="2">
    <source>
        <dbReference type="ARBA" id="ARBA00023015"/>
    </source>
</evidence>